<evidence type="ECO:0000313" key="6">
    <source>
        <dbReference type="Proteomes" id="UP000838100"/>
    </source>
</evidence>
<feature type="chain" id="PRO_5045159273" description="Tim44-like domain-containing protein" evidence="3">
    <location>
        <begin position="24"/>
        <end position="295"/>
    </location>
</feature>
<dbReference type="SUPFAM" id="SSF54427">
    <property type="entry name" value="NTF2-like"/>
    <property type="match status" value="1"/>
</dbReference>
<feature type="compositionally biased region" description="Low complexity" evidence="1">
    <location>
        <begin position="121"/>
        <end position="139"/>
    </location>
</feature>
<feature type="transmembrane region" description="Helical" evidence="2">
    <location>
        <begin position="68"/>
        <end position="87"/>
    </location>
</feature>
<organism evidence="5 6">
    <name type="scientific">Sinobacterium norvegicum</name>
    <dbReference type="NCBI Taxonomy" id="1641715"/>
    <lineage>
        <taxon>Bacteria</taxon>
        <taxon>Pseudomonadati</taxon>
        <taxon>Pseudomonadota</taxon>
        <taxon>Gammaproteobacteria</taxon>
        <taxon>Cellvibrionales</taxon>
        <taxon>Spongiibacteraceae</taxon>
        <taxon>Sinobacterium</taxon>
    </lineage>
</organism>
<evidence type="ECO:0000256" key="1">
    <source>
        <dbReference type="SAM" id="MobiDB-lite"/>
    </source>
</evidence>
<evidence type="ECO:0000313" key="5">
    <source>
        <dbReference type="EMBL" id="CAH0991852.1"/>
    </source>
</evidence>
<dbReference type="InterPro" id="IPR007379">
    <property type="entry name" value="Tim44-like_dom"/>
</dbReference>
<feature type="compositionally biased region" description="Low complexity" evidence="1">
    <location>
        <begin position="34"/>
        <end position="61"/>
    </location>
</feature>
<keyword evidence="3" id="KW-0732">Signal</keyword>
<comment type="caution">
    <text evidence="5">The sequence shown here is derived from an EMBL/GenBank/DDBJ whole genome shotgun (WGS) entry which is preliminary data.</text>
</comment>
<evidence type="ECO:0000256" key="3">
    <source>
        <dbReference type="SAM" id="SignalP"/>
    </source>
</evidence>
<dbReference type="PANTHER" id="PTHR41542:SF1">
    <property type="entry name" value="BLL5807 PROTEIN"/>
    <property type="match status" value="1"/>
</dbReference>
<feature type="transmembrane region" description="Helical" evidence="2">
    <location>
        <begin position="94"/>
        <end position="113"/>
    </location>
</feature>
<feature type="region of interest" description="Disordered" evidence="1">
    <location>
        <begin position="34"/>
        <end position="65"/>
    </location>
</feature>
<name>A0ABN8ELV0_9GAMM</name>
<dbReference type="SMART" id="SM00978">
    <property type="entry name" value="Tim44"/>
    <property type="match status" value="1"/>
</dbReference>
<dbReference type="Gene3D" id="3.10.450.240">
    <property type="match status" value="1"/>
</dbReference>
<keyword evidence="2" id="KW-0812">Transmembrane</keyword>
<evidence type="ECO:0000259" key="4">
    <source>
        <dbReference type="SMART" id="SM00978"/>
    </source>
</evidence>
<sequence>MRYLAIFMSLFLVLALQSPEAFAKKKFGGGGSFGKQFKTAPKQPTTTNTQQQKQQGAANQQRSSKKGMMGGLLGGLLAGGLLAALFAGGAFEGLQMADILIIGAIAFAIIWFMRRRRQPQAQAGPFSQQQASAAGGAPFNEQRTSQQDFEPNHSTSGFSQNTASAADDIPFNLPQGFDVDNFLEGARGHYNVLQKAWNENNLSIMKEYLSDEIFHAMQAERLTLDSEPQTQVLFINTELVRADQMFGEACLSVKFTGRYKDLGDNTEENISETWHLERKLNEDNAPWLIVGIHND</sequence>
<keyword evidence="2" id="KW-1133">Transmembrane helix</keyword>
<keyword evidence="2" id="KW-0472">Membrane</keyword>
<feature type="domain" description="Tim44-like" evidence="4">
    <location>
        <begin position="163"/>
        <end position="294"/>
    </location>
</feature>
<feature type="region of interest" description="Disordered" evidence="1">
    <location>
        <begin position="121"/>
        <end position="161"/>
    </location>
</feature>
<evidence type="ECO:0000256" key="2">
    <source>
        <dbReference type="SAM" id="Phobius"/>
    </source>
</evidence>
<dbReference type="EMBL" id="CAKLPX010000002">
    <property type="protein sequence ID" value="CAH0991852.1"/>
    <property type="molecule type" value="Genomic_DNA"/>
</dbReference>
<proteinExistence type="predicted"/>
<reference evidence="5" key="1">
    <citation type="submission" date="2021-12" db="EMBL/GenBank/DDBJ databases">
        <authorList>
            <person name="Rodrigo-Torres L."/>
            <person name="Arahal R. D."/>
            <person name="Lucena T."/>
        </authorList>
    </citation>
    <scope>NUCLEOTIDE SEQUENCE</scope>
    <source>
        <strain evidence="5">CECT 8267</strain>
    </source>
</reference>
<dbReference type="Pfam" id="PF04280">
    <property type="entry name" value="Tim44"/>
    <property type="match status" value="1"/>
</dbReference>
<dbReference type="InterPro" id="IPR032710">
    <property type="entry name" value="NTF2-like_dom_sf"/>
</dbReference>
<gene>
    <name evidence="5" type="ORF">SIN8267_01967</name>
</gene>
<keyword evidence="6" id="KW-1185">Reference proteome</keyword>
<dbReference type="PANTHER" id="PTHR41542">
    <property type="entry name" value="BLL5807 PROTEIN"/>
    <property type="match status" value="1"/>
</dbReference>
<protein>
    <recommendedName>
        <fullName evidence="4">Tim44-like domain-containing protein</fullName>
    </recommendedName>
</protein>
<dbReference type="Proteomes" id="UP000838100">
    <property type="component" value="Unassembled WGS sequence"/>
</dbReference>
<accession>A0ABN8ELV0</accession>
<feature type="signal peptide" evidence="3">
    <location>
        <begin position="1"/>
        <end position="23"/>
    </location>
</feature>
<feature type="compositionally biased region" description="Polar residues" evidence="1">
    <location>
        <begin position="141"/>
        <end position="161"/>
    </location>
</feature>